<protein>
    <submittedName>
        <fullName evidence="2">BtpA family membrane complex biogenesis protein</fullName>
    </submittedName>
</protein>
<dbReference type="Pfam" id="PF03437">
    <property type="entry name" value="BtpA"/>
    <property type="match status" value="1"/>
</dbReference>
<accession>A0ABQ8UFZ8</accession>
<dbReference type="NCBIfam" id="TIGR00259">
    <property type="entry name" value="thylakoid_BtpA"/>
    <property type="match status" value="1"/>
</dbReference>
<evidence type="ECO:0000313" key="2">
    <source>
        <dbReference type="EMBL" id="KAJ4456796.1"/>
    </source>
</evidence>
<dbReference type="SUPFAM" id="SSF51366">
    <property type="entry name" value="Ribulose-phoshate binding barrel"/>
    <property type="match status" value="1"/>
</dbReference>
<dbReference type="InterPro" id="IPR005137">
    <property type="entry name" value="BtpA"/>
</dbReference>
<dbReference type="EMBL" id="JAPMOS010000061">
    <property type="protein sequence ID" value="KAJ4456796.1"/>
    <property type="molecule type" value="Genomic_DNA"/>
</dbReference>
<sequence>MMASRASVLPPKALVGMVHVHALPGTPHNNKTVQQIIDIAVSESVALERAGFDAIILENMHDTPYLNREVGPEIVACMTAVCAAVHHAVHIPIGIQVLAGANRAALAVAQAGGASFCRCEGFVFAHVADEGMMNSDAGMLLRYRRQIGADNIAIYADIKKKHSAHAITADVSIAETAKAAHFFNADGVIVTGVATGDPCSVDDVRNTSQALPQGAMKTLVGSGLCIPLKWMVP</sequence>
<dbReference type="PANTHER" id="PTHR21381:SF3">
    <property type="entry name" value="SGC REGION PROTEIN SGCQ-RELATED"/>
    <property type="match status" value="1"/>
</dbReference>
<gene>
    <name evidence="2" type="ORF">PAPYR_7927</name>
</gene>
<dbReference type="PIRSF" id="PIRSF005956">
    <property type="entry name" value="BtpA"/>
    <property type="match status" value="1"/>
</dbReference>
<comment type="similarity">
    <text evidence="1">Belongs to the BtpA family.</text>
</comment>
<dbReference type="Proteomes" id="UP001141327">
    <property type="component" value="Unassembled WGS sequence"/>
</dbReference>
<proteinExistence type="inferred from homology"/>
<dbReference type="InterPro" id="IPR011060">
    <property type="entry name" value="RibuloseP-bd_barrel"/>
</dbReference>
<keyword evidence="3" id="KW-1185">Reference proteome</keyword>
<evidence type="ECO:0000256" key="1">
    <source>
        <dbReference type="ARBA" id="ARBA00006007"/>
    </source>
</evidence>
<comment type="caution">
    <text evidence="2">The sequence shown here is derived from an EMBL/GenBank/DDBJ whole genome shotgun (WGS) entry which is preliminary data.</text>
</comment>
<name>A0ABQ8UFZ8_9EUKA</name>
<organism evidence="2 3">
    <name type="scientific">Paratrimastix pyriformis</name>
    <dbReference type="NCBI Taxonomy" id="342808"/>
    <lineage>
        <taxon>Eukaryota</taxon>
        <taxon>Metamonada</taxon>
        <taxon>Preaxostyla</taxon>
        <taxon>Paratrimastigidae</taxon>
        <taxon>Paratrimastix</taxon>
    </lineage>
</organism>
<evidence type="ECO:0000313" key="3">
    <source>
        <dbReference type="Proteomes" id="UP001141327"/>
    </source>
</evidence>
<reference evidence="2" key="1">
    <citation type="journal article" date="2022" name="bioRxiv">
        <title>Genomics of Preaxostyla Flagellates Illuminates Evolutionary Transitions and the Path Towards Mitochondrial Loss.</title>
        <authorList>
            <person name="Novak L.V.F."/>
            <person name="Treitli S.C."/>
            <person name="Pyrih J."/>
            <person name="Halakuc P."/>
            <person name="Pipaliya S.V."/>
            <person name="Vacek V."/>
            <person name="Brzon O."/>
            <person name="Soukal P."/>
            <person name="Eme L."/>
            <person name="Dacks J.B."/>
            <person name="Karnkowska A."/>
            <person name="Elias M."/>
            <person name="Hampl V."/>
        </authorList>
    </citation>
    <scope>NUCLEOTIDE SEQUENCE</scope>
    <source>
        <strain evidence="2">RCP-MX</strain>
    </source>
</reference>
<dbReference type="PANTHER" id="PTHR21381">
    <property type="entry name" value="ZGC:162297"/>
    <property type="match status" value="1"/>
</dbReference>